<dbReference type="EMBL" id="LFJN01000002">
    <property type="protein sequence ID" value="KPI44834.1"/>
    <property type="molecule type" value="Genomic_DNA"/>
</dbReference>
<dbReference type="OrthoDB" id="4160190at2759"/>
<reference evidence="2 3" key="1">
    <citation type="submission" date="2015-06" db="EMBL/GenBank/DDBJ databases">
        <title>Draft genome of the ant-associated black yeast Phialophora attae CBS 131958.</title>
        <authorList>
            <person name="Moreno L.F."/>
            <person name="Stielow B.J."/>
            <person name="de Hoog S."/>
            <person name="Vicente V.A."/>
            <person name="Weiss V.A."/>
            <person name="de Vries M."/>
            <person name="Cruz L.M."/>
            <person name="Souza E.M."/>
        </authorList>
    </citation>
    <scope>NUCLEOTIDE SEQUENCE [LARGE SCALE GENOMIC DNA]</scope>
    <source>
        <strain evidence="2 3">CBS 131958</strain>
    </source>
</reference>
<proteinExistence type="predicted"/>
<protein>
    <submittedName>
        <fullName evidence="2">Uncharacterized protein</fullName>
    </submittedName>
</protein>
<dbReference type="GeneID" id="28734152"/>
<feature type="region of interest" description="Disordered" evidence="1">
    <location>
        <begin position="33"/>
        <end position="53"/>
    </location>
</feature>
<dbReference type="VEuPathDB" id="FungiDB:AB675_2310"/>
<keyword evidence="3" id="KW-1185">Reference proteome</keyword>
<evidence type="ECO:0000313" key="2">
    <source>
        <dbReference type="EMBL" id="KPI44834.1"/>
    </source>
</evidence>
<dbReference type="AlphaFoldDB" id="A0A0N1HFW3"/>
<name>A0A0N1HFW3_9EURO</name>
<comment type="caution">
    <text evidence="2">The sequence shown here is derived from an EMBL/GenBank/DDBJ whole genome shotgun (WGS) entry which is preliminary data.</text>
</comment>
<dbReference type="RefSeq" id="XP_018004797.1">
    <property type="nucleotide sequence ID" value="XM_018142272.1"/>
</dbReference>
<evidence type="ECO:0000313" key="3">
    <source>
        <dbReference type="Proteomes" id="UP000038010"/>
    </source>
</evidence>
<dbReference type="Proteomes" id="UP000038010">
    <property type="component" value="Unassembled WGS sequence"/>
</dbReference>
<sequence length="281" mass="31010">MSSRASRHSVSTTSSNASRASVSIWDAIGSTPQTTPFSSPASSLTRPSSHDSTGTGALLFSRPVIVSFSKGTSLFRIPLSRIDVCKDAAGGIRKINMSSDSSMRENVFTLNFPNSRMPIPHLEQPYSARSSSAYRISFLEEQTLQSGGSLFQGKPSFAFDRWEDCLRLQETILGQQVVFVGGMAEAKSKRGEECISQNLRILHSNSSGGKATMIFFTNSQRREQRRYVSVPLSAVSKIETSRRSITMKLSGDTELLADMRSLTVQFLEDDDRERFLGIVRN</sequence>
<accession>A0A0N1HFW3</accession>
<organism evidence="2 3">
    <name type="scientific">Cyphellophora attinorum</name>
    <dbReference type="NCBI Taxonomy" id="1664694"/>
    <lineage>
        <taxon>Eukaryota</taxon>
        <taxon>Fungi</taxon>
        <taxon>Dikarya</taxon>
        <taxon>Ascomycota</taxon>
        <taxon>Pezizomycotina</taxon>
        <taxon>Eurotiomycetes</taxon>
        <taxon>Chaetothyriomycetidae</taxon>
        <taxon>Chaetothyriales</taxon>
        <taxon>Cyphellophoraceae</taxon>
        <taxon>Cyphellophora</taxon>
    </lineage>
</organism>
<feature type="compositionally biased region" description="Low complexity" evidence="1">
    <location>
        <begin position="38"/>
        <end position="47"/>
    </location>
</feature>
<gene>
    <name evidence="2" type="ORF">AB675_2310</name>
</gene>
<evidence type="ECO:0000256" key="1">
    <source>
        <dbReference type="SAM" id="MobiDB-lite"/>
    </source>
</evidence>